<organism evidence="1 2">
    <name type="scientific">Synaphobranchus kaupii</name>
    <name type="common">Kaup's arrowtooth eel</name>
    <dbReference type="NCBI Taxonomy" id="118154"/>
    <lineage>
        <taxon>Eukaryota</taxon>
        <taxon>Metazoa</taxon>
        <taxon>Chordata</taxon>
        <taxon>Craniata</taxon>
        <taxon>Vertebrata</taxon>
        <taxon>Euteleostomi</taxon>
        <taxon>Actinopterygii</taxon>
        <taxon>Neopterygii</taxon>
        <taxon>Teleostei</taxon>
        <taxon>Anguilliformes</taxon>
        <taxon>Synaphobranchidae</taxon>
        <taxon>Synaphobranchus</taxon>
    </lineage>
</organism>
<sequence>MKKSQVNCLHLLQAGVGGRRLAPAGVRYRSSGRGVWKQLLAWATALLSREPGCMEDPHIPKEGYGLDLMHVPR</sequence>
<dbReference type="AlphaFoldDB" id="A0A9Q1IBB4"/>
<dbReference type="Proteomes" id="UP001152622">
    <property type="component" value="Chromosome 20"/>
</dbReference>
<name>A0A9Q1IBB4_SYNKA</name>
<reference evidence="1" key="1">
    <citation type="journal article" date="2023" name="Science">
        <title>Genome structures resolve the early diversification of teleost fishes.</title>
        <authorList>
            <person name="Parey E."/>
            <person name="Louis A."/>
            <person name="Montfort J."/>
            <person name="Bouchez O."/>
            <person name="Roques C."/>
            <person name="Iampietro C."/>
            <person name="Lluch J."/>
            <person name="Castinel A."/>
            <person name="Donnadieu C."/>
            <person name="Desvignes T."/>
            <person name="Floi Bucao C."/>
            <person name="Jouanno E."/>
            <person name="Wen M."/>
            <person name="Mejri S."/>
            <person name="Dirks R."/>
            <person name="Jansen H."/>
            <person name="Henkel C."/>
            <person name="Chen W.J."/>
            <person name="Zahm M."/>
            <person name="Cabau C."/>
            <person name="Klopp C."/>
            <person name="Thompson A.W."/>
            <person name="Robinson-Rechavi M."/>
            <person name="Braasch I."/>
            <person name="Lecointre G."/>
            <person name="Bobe J."/>
            <person name="Postlethwait J.H."/>
            <person name="Berthelot C."/>
            <person name="Roest Crollius H."/>
            <person name="Guiguen Y."/>
        </authorList>
    </citation>
    <scope>NUCLEOTIDE SEQUENCE</scope>
    <source>
        <strain evidence="1">WJC10195</strain>
    </source>
</reference>
<comment type="caution">
    <text evidence="1">The sequence shown here is derived from an EMBL/GenBank/DDBJ whole genome shotgun (WGS) entry which is preliminary data.</text>
</comment>
<accession>A0A9Q1IBB4</accession>
<protein>
    <submittedName>
        <fullName evidence="1">Uncharacterized protein</fullName>
    </submittedName>
</protein>
<evidence type="ECO:0000313" key="1">
    <source>
        <dbReference type="EMBL" id="KAJ8335443.1"/>
    </source>
</evidence>
<keyword evidence="2" id="KW-1185">Reference proteome</keyword>
<proteinExistence type="predicted"/>
<gene>
    <name evidence="1" type="ORF">SKAU_G00387850</name>
</gene>
<dbReference type="EMBL" id="JAINUF010000020">
    <property type="protein sequence ID" value="KAJ8335443.1"/>
    <property type="molecule type" value="Genomic_DNA"/>
</dbReference>
<evidence type="ECO:0000313" key="2">
    <source>
        <dbReference type="Proteomes" id="UP001152622"/>
    </source>
</evidence>